<dbReference type="Pfam" id="PF06738">
    <property type="entry name" value="ThrE"/>
    <property type="match status" value="1"/>
</dbReference>
<feature type="transmembrane region" description="Helical" evidence="7">
    <location>
        <begin position="179"/>
        <end position="200"/>
    </location>
</feature>
<dbReference type="Proteomes" id="UP000011124">
    <property type="component" value="Chromosome"/>
</dbReference>
<reference evidence="10 13" key="2">
    <citation type="submission" date="2011-04" db="EMBL/GenBank/DDBJ databases">
        <title>The complete genome of Selenomonas sputigena DSM 20758.</title>
        <authorList>
            <consortium name="US DOE Joint Genome Institute (JGI-PGF)"/>
            <person name="Lucas S."/>
            <person name="Copeland A."/>
            <person name="Lapidus A."/>
            <person name="Bruce D."/>
            <person name="Goodwin L."/>
            <person name="Pitluck S."/>
            <person name="Peters L."/>
            <person name="Kyrpides N."/>
            <person name="Mavromatis K."/>
            <person name="Ivanova N."/>
            <person name="Ovchinnikova G."/>
            <person name="Teshima H."/>
            <person name="Detter J.C."/>
            <person name="Tapia R."/>
            <person name="Han C."/>
            <person name="Land M."/>
            <person name="Hauser L."/>
            <person name="Markowitz V."/>
            <person name="Cheng J.-F."/>
            <person name="Hugenholtz P."/>
            <person name="Woyke T."/>
            <person name="Wu D."/>
            <person name="Gronow S."/>
            <person name="Wellnitz S."/>
            <person name="Schneider S."/>
            <person name="Klenk H.-P."/>
            <person name="Eisen J.A."/>
        </authorList>
    </citation>
    <scope>NUCLEOTIDE SEQUENCE [LARGE SCALE GENOMIC DNA]</scope>
    <source>
        <strain evidence="10">ATCC 35185</strain>
        <strain evidence="13">ATCC 35185 / DSM 20758 / VPI D19B-28</strain>
    </source>
</reference>
<feature type="transmembrane region" description="Helical" evidence="7">
    <location>
        <begin position="363"/>
        <end position="380"/>
    </location>
</feature>
<gene>
    <name evidence="10" type="ordered locus">Selsp_1527</name>
    <name evidence="11" type="ORF">SELSPUOL_00665</name>
</gene>
<dbReference type="EMBL" id="CP002637">
    <property type="protein sequence ID" value="AEC00484.1"/>
    <property type="molecule type" value="Genomic_DNA"/>
</dbReference>
<feature type="domain" description="Threonine/serine exporter-like N-terminal" evidence="8">
    <location>
        <begin position="22"/>
        <end position="262"/>
    </location>
</feature>
<dbReference type="HOGENOM" id="CLU_027127_1_0_9"/>
<dbReference type="KEGG" id="ssg:Selsp_1527"/>
<feature type="transmembrane region" description="Helical" evidence="7">
    <location>
        <begin position="146"/>
        <end position="167"/>
    </location>
</feature>
<dbReference type="OrthoDB" id="9813917at2"/>
<evidence type="ECO:0000256" key="5">
    <source>
        <dbReference type="ARBA" id="ARBA00023136"/>
    </source>
</evidence>
<reference evidence="11 12" key="1">
    <citation type="submission" date="2009-09" db="EMBL/GenBank/DDBJ databases">
        <authorList>
            <person name="Weinstock G."/>
            <person name="Sodergren E."/>
            <person name="Clifton S."/>
            <person name="Fulton L."/>
            <person name="Fulton B."/>
            <person name="Courtney L."/>
            <person name="Fronick C."/>
            <person name="Harrison M."/>
            <person name="Strong C."/>
            <person name="Farmer C."/>
            <person name="Delahaunty K."/>
            <person name="Markovic C."/>
            <person name="Hall O."/>
            <person name="Minx P."/>
            <person name="Tomlinson C."/>
            <person name="Mitreva M."/>
            <person name="Nelson J."/>
            <person name="Hou S."/>
            <person name="Wollam A."/>
            <person name="Pepin K.H."/>
            <person name="Johnson M."/>
            <person name="Bhonagiri V."/>
            <person name="Nash W.E."/>
            <person name="Warren W."/>
            <person name="Chinwalla A."/>
            <person name="Mardis E.R."/>
            <person name="Wilson R.K."/>
        </authorList>
    </citation>
    <scope>NUCLEOTIDE SEQUENCE [LARGE SCALE GENOMIC DNA]</scope>
    <source>
        <strain evidence="11">ATCC 35185</strain>
        <strain evidence="12">ATCC 35185 / DSM 20758 / VPI D19B-28</strain>
    </source>
</reference>
<dbReference type="GO" id="GO:0022857">
    <property type="term" value="F:transmembrane transporter activity"/>
    <property type="evidence" value="ECO:0007669"/>
    <property type="project" value="InterPro"/>
</dbReference>
<dbReference type="InterPro" id="IPR010619">
    <property type="entry name" value="ThrE-like_N"/>
</dbReference>
<keyword evidence="4 7" id="KW-1133">Transmembrane helix</keyword>
<dbReference type="Proteomes" id="UP000003505">
    <property type="component" value="Unassembled WGS sequence"/>
</dbReference>
<feature type="transmembrane region" description="Helical" evidence="7">
    <location>
        <begin position="206"/>
        <end position="224"/>
    </location>
</feature>
<evidence type="ECO:0000313" key="13">
    <source>
        <dbReference type="Proteomes" id="UP000011124"/>
    </source>
</evidence>
<evidence type="ECO:0000256" key="4">
    <source>
        <dbReference type="ARBA" id="ARBA00022989"/>
    </source>
</evidence>
<dbReference type="PANTHER" id="PTHR34390:SF2">
    <property type="entry name" value="SUCCINATE TRANSPORTER SUBUNIT YJJP-RELATED"/>
    <property type="match status" value="1"/>
</dbReference>
<feature type="transmembrane region" description="Helical" evidence="7">
    <location>
        <begin position="304"/>
        <end position="325"/>
    </location>
</feature>
<feature type="transmembrane region" description="Helical" evidence="7">
    <location>
        <begin position="331"/>
        <end position="351"/>
    </location>
</feature>
<feature type="transmembrane region" description="Helical" evidence="7">
    <location>
        <begin position="400"/>
        <end position="418"/>
    </location>
</feature>
<evidence type="ECO:0000313" key="12">
    <source>
        <dbReference type="Proteomes" id="UP000003505"/>
    </source>
</evidence>
<dbReference type="GO" id="GO:0015744">
    <property type="term" value="P:succinate transport"/>
    <property type="evidence" value="ECO:0007669"/>
    <property type="project" value="TreeGrafter"/>
</dbReference>
<protein>
    <recommendedName>
        <fullName evidence="14">Threonine/serine exporter-like N-terminal domain-containing protein</fullName>
    </recommendedName>
</protein>
<dbReference type="PANTHER" id="PTHR34390">
    <property type="entry name" value="UPF0442 PROTEIN YJJB-RELATED"/>
    <property type="match status" value="1"/>
</dbReference>
<evidence type="ECO:0008006" key="14">
    <source>
        <dbReference type="Google" id="ProtNLM"/>
    </source>
</evidence>
<evidence type="ECO:0000259" key="9">
    <source>
        <dbReference type="Pfam" id="PF12821"/>
    </source>
</evidence>
<dbReference type="EMBL" id="ACKP02000012">
    <property type="protein sequence ID" value="EEX77931.1"/>
    <property type="molecule type" value="Genomic_DNA"/>
</dbReference>
<dbReference type="InterPro" id="IPR050539">
    <property type="entry name" value="ThrE_Dicarb/AminoAcid_Exp"/>
</dbReference>
<evidence type="ECO:0000259" key="8">
    <source>
        <dbReference type="Pfam" id="PF06738"/>
    </source>
</evidence>
<organism evidence="11 12">
    <name type="scientific">Selenomonas sputigena (strain ATCC 35185 / DSM 20758 / CCUG 44933 / VPI D19B-28)</name>
    <dbReference type="NCBI Taxonomy" id="546271"/>
    <lineage>
        <taxon>Bacteria</taxon>
        <taxon>Bacillati</taxon>
        <taxon>Bacillota</taxon>
        <taxon>Negativicutes</taxon>
        <taxon>Selenomonadales</taxon>
        <taxon>Selenomonadaceae</taxon>
        <taxon>Selenomonas</taxon>
    </lineage>
</organism>
<keyword evidence="13" id="KW-1185">Reference proteome</keyword>
<evidence type="ECO:0000313" key="10">
    <source>
        <dbReference type="EMBL" id="AEC00484.1"/>
    </source>
</evidence>
<dbReference type="GO" id="GO:0005886">
    <property type="term" value="C:plasma membrane"/>
    <property type="evidence" value="ECO:0007669"/>
    <property type="project" value="UniProtKB-SubCell"/>
</dbReference>
<accession>C9LT85</accession>
<evidence type="ECO:0000256" key="1">
    <source>
        <dbReference type="ARBA" id="ARBA00004651"/>
    </source>
</evidence>
<evidence type="ECO:0000256" key="2">
    <source>
        <dbReference type="ARBA" id="ARBA00022475"/>
    </source>
</evidence>
<feature type="domain" description="Threonine/Serine exporter ThrE" evidence="9">
    <location>
        <begin position="284"/>
        <end position="416"/>
    </location>
</feature>
<dbReference type="STRING" id="546271.Selsp_1527"/>
<evidence type="ECO:0000256" key="7">
    <source>
        <dbReference type="SAM" id="Phobius"/>
    </source>
</evidence>
<keyword evidence="2" id="KW-1003">Cell membrane</keyword>
<proteinExistence type="inferred from homology"/>
<dbReference type="InterPro" id="IPR024528">
    <property type="entry name" value="ThrE_2"/>
</dbReference>
<evidence type="ECO:0000256" key="6">
    <source>
        <dbReference type="ARBA" id="ARBA00034125"/>
    </source>
</evidence>
<keyword evidence="5 7" id="KW-0472">Membrane</keyword>
<name>C9LT85_SELS3</name>
<sequence length="443" mass="48483">MAETKEHVLTHPFSQIIYKMHLILLVARTMMENGADSDRTSQYIMRTAAYMGIPAENVSCHIAYTTIMLNIKDEERTYTRFSKCRTHRVNMLVLSAVSRMIWRAMRDAWSLERFESEMEKLDERKAPYSGLLTALGASFACAGSCALFGCDLAAFFITALSAFIGFYARRFCNEHGFNVYAGIAIAAFAATLAAVLLQGLDLSATPMLPIVACTLFIVPGVPLINAANDLLNHFITSGMTRAFDTLLIVCSTAFGMAIALRLGHVSSFTTVSLSPGEIYLYHPLAAAIAAGGFSLIFSVPRRLLWVVSTGGIITILLRNICMFELGMSQAAGTFLASAFVGVLALFAIHWFHTPNIVLTIPSAIPLIPGVLLYRFFFTLLNINEVSTPLLLAALRNGVEAATIIAGIAIGVAIPSIFWSRQIQRNKIAQEKKLLASRFVDQED</sequence>
<dbReference type="Pfam" id="PF12821">
    <property type="entry name" value="ThrE_2"/>
    <property type="match status" value="1"/>
</dbReference>
<dbReference type="eggNOG" id="COG2966">
    <property type="taxonomic scope" value="Bacteria"/>
</dbReference>
<dbReference type="RefSeq" id="WP_006191638.1">
    <property type="nucleotide sequence ID" value="NC_015437.1"/>
</dbReference>
<keyword evidence="3 7" id="KW-0812">Transmembrane</keyword>
<dbReference type="eggNOG" id="COG3610">
    <property type="taxonomic scope" value="Bacteria"/>
</dbReference>
<evidence type="ECO:0000313" key="11">
    <source>
        <dbReference type="EMBL" id="EEX77931.1"/>
    </source>
</evidence>
<comment type="subcellular location">
    <subcellularLocation>
        <location evidence="1">Cell membrane</location>
        <topology evidence="1">Multi-pass membrane protein</topology>
    </subcellularLocation>
</comment>
<comment type="similarity">
    <text evidence="6">Belongs to the ThrE exporter (TC 2.A.79) family.</text>
</comment>
<evidence type="ECO:0000256" key="3">
    <source>
        <dbReference type="ARBA" id="ARBA00022692"/>
    </source>
</evidence>
<dbReference type="AlphaFoldDB" id="C9LT85"/>
<feature type="transmembrane region" description="Helical" evidence="7">
    <location>
        <begin position="245"/>
        <end position="266"/>
    </location>
</feature>
<feature type="transmembrane region" description="Helical" evidence="7">
    <location>
        <begin position="278"/>
        <end position="297"/>
    </location>
</feature>